<dbReference type="RefSeq" id="WP_323447249.1">
    <property type="nucleotide sequence ID" value="NZ_BSBI01000004.1"/>
</dbReference>
<comment type="similarity">
    <text evidence="1 3">Belongs to the type-B carboxylesterase/lipase family.</text>
</comment>
<organism evidence="6 7">
    <name type="scientific">Streptomyces yaizuensis</name>
    <dbReference type="NCBI Taxonomy" id="2989713"/>
    <lineage>
        <taxon>Bacteria</taxon>
        <taxon>Bacillati</taxon>
        <taxon>Actinomycetota</taxon>
        <taxon>Actinomycetes</taxon>
        <taxon>Kitasatosporales</taxon>
        <taxon>Streptomycetaceae</taxon>
        <taxon>Streptomyces</taxon>
    </lineage>
</organism>
<feature type="region of interest" description="Disordered" evidence="4">
    <location>
        <begin position="1"/>
        <end position="21"/>
    </location>
</feature>
<keyword evidence="7" id="KW-1185">Reference proteome</keyword>
<evidence type="ECO:0000313" key="7">
    <source>
        <dbReference type="Proteomes" id="UP001291653"/>
    </source>
</evidence>
<proteinExistence type="inferred from homology"/>
<dbReference type="PROSITE" id="PS00122">
    <property type="entry name" value="CARBOXYLESTERASE_B_1"/>
    <property type="match status" value="1"/>
</dbReference>
<accession>A0ABQ5NXU9</accession>
<dbReference type="PANTHER" id="PTHR11559">
    <property type="entry name" value="CARBOXYLESTERASE"/>
    <property type="match status" value="1"/>
</dbReference>
<dbReference type="SUPFAM" id="SSF53474">
    <property type="entry name" value="alpha/beta-Hydrolases"/>
    <property type="match status" value="1"/>
</dbReference>
<name>A0ABQ5NXU9_9ACTN</name>
<dbReference type="InterPro" id="IPR029058">
    <property type="entry name" value="AB_hydrolase_fold"/>
</dbReference>
<evidence type="ECO:0000256" key="1">
    <source>
        <dbReference type="ARBA" id="ARBA00005964"/>
    </source>
</evidence>
<feature type="domain" description="Carboxylesterase type B" evidence="5">
    <location>
        <begin position="19"/>
        <end position="314"/>
    </location>
</feature>
<evidence type="ECO:0000256" key="3">
    <source>
        <dbReference type="RuleBase" id="RU361235"/>
    </source>
</evidence>
<dbReference type="InterPro" id="IPR002018">
    <property type="entry name" value="CarbesteraseB"/>
</dbReference>
<evidence type="ECO:0000313" key="6">
    <source>
        <dbReference type="EMBL" id="GLF95192.1"/>
    </source>
</evidence>
<dbReference type="Proteomes" id="UP001291653">
    <property type="component" value="Unassembled WGS sequence"/>
</dbReference>
<dbReference type="PRINTS" id="PR00878">
    <property type="entry name" value="CHOLNESTRASE"/>
</dbReference>
<reference evidence="6 7" key="1">
    <citation type="submission" date="2022-10" db="EMBL/GenBank/DDBJ databases">
        <title>Draft genome sequence of Streptomyces sp. YSPA8.</title>
        <authorList>
            <person name="Moriuchi R."/>
            <person name="Dohra H."/>
            <person name="Yamamura H."/>
            <person name="Kodani S."/>
        </authorList>
    </citation>
    <scope>NUCLEOTIDE SEQUENCE [LARGE SCALE GENOMIC DNA]</scope>
    <source>
        <strain evidence="6 7">YSPA8</strain>
    </source>
</reference>
<evidence type="ECO:0000256" key="2">
    <source>
        <dbReference type="ARBA" id="ARBA00022801"/>
    </source>
</evidence>
<dbReference type="InterPro" id="IPR000997">
    <property type="entry name" value="Cholinesterase"/>
</dbReference>
<evidence type="ECO:0000259" key="5">
    <source>
        <dbReference type="Pfam" id="PF00135"/>
    </source>
</evidence>
<dbReference type="InterPro" id="IPR050309">
    <property type="entry name" value="Type-B_Carboxylest/Lipase"/>
</dbReference>
<sequence length="439" mass="46559">MRTDTGPALARPESGPVTGLRGADRLLRFPGIRYGTAARFAPPVRPARHTGTVDATRPGPICPQLPSPLEPVFGPQRNEPPHSEDCLYLAVTTPGLTGNRPVMVWLPGGGFLTGGGTLPMYDGGRLAADGDVVVVSVNYRLGALGYLVHQGVSDGNLGLYDQILALEWVHDNIAAFGGDPANITVFGQSAGAASALMLLSVPRSRRLIRRVIAQSAPTRATLPTRDEAYAAGVHFAEAARGDLRTLPVRRILEAQARTAQGTAGMPSRPRTVPLRPVLTEPLGEPAAYRQTFRSAPMPDLLIGYTSNEGGAFARCAPSPLPGEAVAAISHRVFVEPAHETGRQVLDAGGAAFLYEFARPPAEGGLGAVHGAELPFLLGTEEAWAQSPLLDGTDWATVDARGRSLRQSWAHFARYGSPGTTEAAWPQWTGDGTSVRRITW</sequence>
<dbReference type="Pfam" id="PF00135">
    <property type="entry name" value="COesterase"/>
    <property type="match status" value="1"/>
</dbReference>
<protein>
    <recommendedName>
        <fullName evidence="3">Carboxylic ester hydrolase</fullName>
        <ecNumber evidence="3">3.1.1.-</ecNumber>
    </recommendedName>
</protein>
<dbReference type="EC" id="3.1.1.-" evidence="3"/>
<keyword evidence="2 3" id="KW-0378">Hydrolase</keyword>
<evidence type="ECO:0000256" key="4">
    <source>
        <dbReference type="SAM" id="MobiDB-lite"/>
    </source>
</evidence>
<gene>
    <name evidence="6" type="ORF">SYYSPA8_12865</name>
</gene>
<comment type="caution">
    <text evidence="6">The sequence shown here is derived from an EMBL/GenBank/DDBJ whole genome shotgun (WGS) entry which is preliminary data.</text>
</comment>
<dbReference type="InterPro" id="IPR019826">
    <property type="entry name" value="Carboxylesterase_B_AS"/>
</dbReference>
<dbReference type="Gene3D" id="3.40.50.1820">
    <property type="entry name" value="alpha/beta hydrolase"/>
    <property type="match status" value="1"/>
</dbReference>
<dbReference type="EMBL" id="BSBI01000004">
    <property type="protein sequence ID" value="GLF95192.1"/>
    <property type="molecule type" value="Genomic_DNA"/>
</dbReference>